<evidence type="ECO:0000256" key="9">
    <source>
        <dbReference type="SAM" id="Phobius"/>
    </source>
</evidence>
<keyword evidence="3" id="KW-1003">Cell membrane</keyword>
<feature type="compositionally biased region" description="Gly residues" evidence="8">
    <location>
        <begin position="244"/>
        <end position="259"/>
    </location>
</feature>
<feature type="transmembrane region" description="Helical" evidence="9">
    <location>
        <begin position="62"/>
        <end position="84"/>
    </location>
</feature>
<dbReference type="KEGG" id="daur:Daura_11225"/>
<comment type="similarity">
    <text evidence="7">Belongs to the GntP permease family.</text>
</comment>
<organism evidence="10 11">
    <name type="scientific">Dactylosporangium aurantiacum</name>
    <dbReference type="NCBI Taxonomy" id="35754"/>
    <lineage>
        <taxon>Bacteria</taxon>
        <taxon>Bacillati</taxon>
        <taxon>Actinomycetota</taxon>
        <taxon>Actinomycetes</taxon>
        <taxon>Micromonosporales</taxon>
        <taxon>Micromonosporaceae</taxon>
        <taxon>Dactylosporangium</taxon>
    </lineage>
</organism>
<feature type="transmembrane region" description="Helical" evidence="9">
    <location>
        <begin position="183"/>
        <end position="204"/>
    </location>
</feature>
<comment type="subcellular location">
    <subcellularLocation>
        <location evidence="1">Cell membrane</location>
        <topology evidence="1">Multi-pass membrane protein</topology>
    </subcellularLocation>
</comment>
<reference evidence="10" key="1">
    <citation type="submission" date="2021-04" db="EMBL/GenBank/DDBJ databases">
        <title>Dactylosporangium aurantiacum NRRL B-8018 full assembly.</title>
        <authorList>
            <person name="Hartkoorn R.C."/>
            <person name="Beaudoing E."/>
            <person name="Hot D."/>
        </authorList>
    </citation>
    <scope>NUCLEOTIDE SEQUENCE</scope>
    <source>
        <strain evidence="10">NRRL B-8018</strain>
    </source>
</reference>
<evidence type="ECO:0000313" key="10">
    <source>
        <dbReference type="EMBL" id="UWZ56687.1"/>
    </source>
</evidence>
<dbReference type="GO" id="GO:0015128">
    <property type="term" value="F:gluconate transmembrane transporter activity"/>
    <property type="evidence" value="ECO:0007669"/>
    <property type="project" value="InterPro"/>
</dbReference>
<evidence type="ECO:0000256" key="8">
    <source>
        <dbReference type="SAM" id="MobiDB-lite"/>
    </source>
</evidence>
<dbReference type="RefSeq" id="WP_033361207.1">
    <property type="nucleotide sequence ID" value="NZ_CP073767.1"/>
</dbReference>
<evidence type="ECO:0000256" key="7">
    <source>
        <dbReference type="ARBA" id="ARBA00049663"/>
    </source>
</evidence>
<evidence type="ECO:0000256" key="1">
    <source>
        <dbReference type="ARBA" id="ARBA00004651"/>
    </source>
</evidence>
<keyword evidence="2" id="KW-0813">Transport</keyword>
<feature type="transmembrane region" description="Helical" evidence="9">
    <location>
        <begin position="367"/>
        <end position="387"/>
    </location>
</feature>
<proteinExistence type="inferred from homology"/>
<feature type="transmembrane region" description="Helical" evidence="9">
    <location>
        <begin position="105"/>
        <end position="137"/>
    </location>
</feature>
<feature type="region of interest" description="Disordered" evidence="8">
    <location>
        <begin position="244"/>
        <end position="287"/>
    </location>
</feature>
<dbReference type="EMBL" id="CP073767">
    <property type="protein sequence ID" value="UWZ56687.1"/>
    <property type="molecule type" value="Genomic_DNA"/>
</dbReference>
<dbReference type="PANTHER" id="PTHR30354:SF22">
    <property type="entry name" value="HIGH-AFFINITY GLUCONATE TRANSPORTER"/>
    <property type="match status" value="1"/>
</dbReference>
<dbReference type="OrthoDB" id="4325159at2"/>
<feature type="transmembrane region" description="Helical" evidence="9">
    <location>
        <begin position="451"/>
        <end position="469"/>
    </location>
</feature>
<protein>
    <submittedName>
        <fullName evidence="10">Gluconate transporter</fullName>
    </submittedName>
</protein>
<evidence type="ECO:0000256" key="6">
    <source>
        <dbReference type="ARBA" id="ARBA00023136"/>
    </source>
</evidence>
<feature type="transmembrane region" description="Helical" evidence="9">
    <location>
        <begin position="338"/>
        <end position="355"/>
    </location>
</feature>
<feature type="transmembrane region" description="Helical" evidence="9">
    <location>
        <begin position="33"/>
        <end position="56"/>
    </location>
</feature>
<keyword evidence="5 9" id="KW-1133">Transmembrane helix</keyword>
<evidence type="ECO:0000256" key="4">
    <source>
        <dbReference type="ARBA" id="ARBA00022692"/>
    </source>
</evidence>
<sequence>MDWTSHDTWLVTWTLVAIAVVVVLITRYKIHPFLALILGSAVVGLGAGLAAANVIAEFEKGFGSTLGGVGILVALGTILGKLLADSGGADRVVDTIVGRAGQRRLPWAMALIAMIIGLPLFFEVGVVLLIPVIFLVARRAGTSIVRVGIPALAGLSVMHGLVPPHPGPLIAIDALHADLGQTLAYGLLVAVPTVIVAGPLYGIWIGRFVNPTPPARLVAAFGIRSTAPAPAPAPAGALAGGGSAGGGGGGGAVPDGGGVAQRASDKADDAVEPSAQGAVGDDVDDAAAGRPASRPGFVLTLATVLLPVVLMLGRAVADITLTKGNRLRTVLDFLGDPFVALLLAVLVALFTFGYLRGFSRQKVSDLVAASLLPIAGIIFIIGAGGGFKQTLVAVGIGDAIGKAAAASGISALLLGWLISVGIRLATGSATVATVTAAGLMAPLLDQLPGTNTALLALAIGSGSLFLSHVNDAGFWLVKEYFGMTVGETFKTWSAMETIISVVSIVLILALGVVV</sequence>
<evidence type="ECO:0000256" key="5">
    <source>
        <dbReference type="ARBA" id="ARBA00022989"/>
    </source>
</evidence>
<feature type="transmembrane region" description="Helical" evidence="9">
    <location>
        <begin position="297"/>
        <end position="317"/>
    </location>
</feature>
<keyword evidence="11" id="KW-1185">Reference proteome</keyword>
<feature type="transmembrane region" description="Helical" evidence="9">
    <location>
        <begin position="489"/>
        <end position="513"/>
    </location>
</feature>
<dbReference type="Proteomes" id="UP001058003">
    <property type="component" value="Chromosome"/>
</dbReference>
<evidence type="ECO:0000313" key="11">
    <source>
        <dbReference type="Proteomes" id="UP001058003"/>
    </source>
</evidence>
<dbReference type="GO" id="GO:0005886">
    <property type="term" value="C:plasma membrane"/>
    <property type="evidence" value="ECO:0007669"/>
    <property type="project" value="UniProtKB-SubCell"/>
</dbReference>
<evidence type="ECO:0000256" key="2">
    <source>
        <dbReference type="ARBA" id="ARBA00022448"/>
    </source>
</evidence>
<accession>A0A9Q9IIF2</accession>
<dbReference type="InterPro" id="IPR003474">
    <property type="entry name" value="Glcn_transporter"/>
</dbReference>
<feature type="transmembrane region" description="Helical" evidence="9">
    <location>
        <begin position="143"/>
        <end position="162"/>
    </location>
</feature>
<dbReference type="PANTHER" id="PTHR30354">
    <property type="entry name" value="GNT FAMILY GLUCONATE TRANSPORTER"/>
    <property type="match status" value="1"/>
</dbReference>
<evidence type="ECO:0000256" key="3">
    <source>
        <dbReference type="ARBA" id="ARBA00022475"/>
    </source>
</evidence>
<feature type="transmembrane region" description="Helical" evidence="9">
    <location>
        <begin position="6"/>
        <end position="26"/>
    </location>
</feature>
<name>A0A9Q9IIF2_9ACTN</name>
<gene>
    <name evidence="10" type="ORF">Daura_11225</name>
</gene>
<dbReference type="Pfam" id="PF02447">
    <property type="entry name" value="GntP_permease"/>
    <property type="match status" value="2"/>
</dbReference>
<keyword evidence="6 9" id="KW-0472">Membrane</keyword>
<feature type="transmembrane region" description="Helical" evidence="9">
    <location>
        <begin position="399"/>
        <end position="418"/>
    </location>
</feature>
<dbReference type="AlphaFoldDB" id="A0A9Q9IIF2"/>
<keyword evidence="4 9" id="KW-0812">Transmembrane</keyword>